<dbReference type="KEGG" id="btn:BTF1_19185"/>
<accession>A0A9W3P526</accession>
<protein>
    <submittedName>
        <fullName evidence="1">Uncharacterized protein</fullName>
    </submittedName>
</protein>
<organism evidence="1 2">
    <name type="scientific">Bacillus thuringiensis HD-789</name>
    <dbReference type="NCBI Taxonomy" id="1217737"/>
    <lineage>
        <taxon>Bacteria</taxon>
        <taxon>Bacillati</taxon>
        <taxon>Bacillota</taxon>
        <taxon>Bacilli</taxon>
        <taxon>Bacillales</taxon>
        <taxon>Bacillaceae</taxon>
        <taxon>Bacillus</taxon>
        <taxon>Bacillus cereus group</taxon>
    </lineage>
</organism>
<dbReference type="AlphaFoldDB" id="A0A9W3P526"/>
<reference evidence="1 2" key="1">
    <citation type="journal article" date="2013" name="Genome Announc.">
        <title>Complete Genome Sequence of Bacillus thuringiensis Serovar Israelensis Strain HD-789.</title>
        <authorList>
            <person name="Doggett N.A."/>
            <person name="Stubben C.J."/>
            <person name="Chertkov O."/>
            <person name="Bruce D.C."/>
            <person name="Detter J.C."/>
            <person name="Johnson S.L."/>
            <person name="Han C.S."/>
        </authorList>
    </citation>
    <scope>NUCLEOTIDE SEQUENCE [LARGE SCALE GENOMIC DNA]</scope>
    <source>
        <strain evidence="1 2">HD-789</strain>
    </source>
</reference>
<dbReference type="EMBL" id="CP003763">
    <property type="protein sequence ID" value="AFQ28006.1"/>
    <property type="molecule type" value="Genomic_DNA"/>
</dbReference>
<evidence type="ECO:0000313" key="2">
    <source>
        <dbReference type="Proteomes" id="UP000005257"/>
    </source>
</evidence>
<name>A0A9W3P526_BACTU</name>
<evidence type="ECO:0000313" key="1">
    <source>
        <dbReference type="EMBL" id="AFQ28006.1"/>
    </source>
</evidence>
<gene>
    <name evidence="1" type="ORF">BTF1_19185</name>
</gene>
<proteinExistence type="predicted"/>
<dbReference type="Proteomes" id="UP000005257">
    <property type="component" value="Chromosome"/>
</dbReference>
<sequence length="256" mass="29596">MSNRKKSKNKRTIWAFMPRNQLGQVMISVMALLVSISAVVITSTTNKLMEQQMEITKVEKRPLINFKGNYETDENGFAIRESLAIHNEGGLMEEFDSKMLTFFDIGVWDYSKDDVEKHIVVPIKNYYFGFTTGALQKEIVTYDNKFFKEGNNKKIIEVTREFSKLKEPLEQKQAKKSNYHFEIGGGEFKTYCKVEYKDIYGEKQELYYDVSTSGAKKISTKQGKSIFEKIESSTGFDIEEVSASKLLDYVEKEMKD</sequence>